<dbReference type="GeneID" id="67183646"/>
<dbReference type="Gene3D" id="3.10.450.710">
    <property type="entry name" value="Tgt2/MlaC"/>
    <property type="match status" value="1"/>
</dbReference>
<protein>
    <submittedName>
        <fullName evidence="2">Toluene tolerance family protein</fullName>
    </submittedName>
</protein>
<sequence length="212" mass="23998">MLKQWLCGLLMVLALPVMADDSIGQDPYQVVQVVAQRSFDRFAADQALIAADLDHLKVIVEEEMMPYVDYKYAAYKVMGPTLKKTTPEQRERFTEEFRRYMIATFAQAFTEYRDQTVEFDPAKPFEGRNIVTVGMTVIDGNRPPISVQFKARRNKKTGEWKAFDLVAEGVSLLASKEQEIGGLIRRNGIDAVIDMLAEKNNAHLVDDKEAAS</sequence>
<feature type="signal peptide" evidence="1">
    <location>
        <begin position="1"/>
        <end position="19"/>
    </location>
</feature>
<dbReference type="HOGENOM" id="CLU_094502_3_0_6"/>
<dbReference type="AlphaFoldDB" id="E1SMC1"/>
<dbReference type="InterPro" id="IPR042245">
    <property type="entry name" value="Tgt2/MlaC_sf"/>
</dbReference>
<dbReference type="PANTHER" id="PTHR36573:SF1">
    <property type="entry name" value="INTERMEMBRANE PHOSPHOLIPID TRANSPORT SYSTEM BINDING PROTEIN MLAC"/>
    <property type="match status" value="1"/>
</dbReference>
<evidence type="ECO:0000313" key="3">
    <source>
        <dbReference type="Proteomes" id="UP000006683"/>
    </source>
</evidence>
<reference evidence="2 3" key="1">
    <citation type="journal article" date="2010" name="Stand. Genomic Sci.">
        <title>Complete genome sequence of Ferrimonas balearica type strain (PAT).</title>
        <authorList>
            <person name="Nolan M."/>
            <person name="Sikorski J."/>
            <person name="Davenport K."/>
            <person name="Lucas S."/>
            <person name="Glavina Del Rio T."/>
            <person name="Tice H."/>
            <person name="Cheng J."/>
            <person name="Goodwin L."/>
            <person name="Pitluck S."/>
            <person name="Liolios K."/>
            <person name="Ivanova N."/>
            <person name="Mavromatis K."/>
            <person name="Ovchinnikova G."/>
            <person name="Pati A."/>
            <person name="Chen A."/>
            <person name="Palaniappan K."/>
            <person name="Land M."/>
            <person name="Hauser L."/>
            <person name="Chang Y."/>
            <person name="Jeffries C."/>
            <person name="Tapia R."/>
            <person name="Brettin T."/>
            <person name="Detter J."/>
            <person name="Han C."/>
            <person name="Yasawong M."/>
            <person name="Rohde M."/>
            <person name="Tindall B."/>
            <person name="Goker M."/>
            <person name="Woyke T."/>
            <person name="Bristow J."/>
            <person name="Eisen J."/>
            <person name="Markowitz V."/>
            <person name="Hugenholtz P."/>
            <person name="Kyrpides N."/>
            <person name="Klenk H."/>
            <person name="Lapidus A."/>
        </authorList>
    </citation>
    <scope>NUCLEOTIDE SEQUENCE [LARGE SCALE GENOMIC DNA]</scope>
    <source>
        <strain evidence="3">DSM 9799 / CCM 4581 / KCTC 23876 / PAT</strain>
    </source>
</reference>
<evidence type="ECO:0000256" key="1">
    <source>
        <dbReference type="SAM" id="SignalP"/>
    </source>
</evidence>
<keyword evidence="3" id="KW-1185">Reference proteome</keyword>
<dbReference type="OrthoDB" id="9787053at2"/>
<dbReference type="KEGG" id="fbl:Fbal_3432"/>
<dbReference type="eggNOG" id="COG2854">
    <property type="taxonomic scope" value="Bacteria"/>
</dbReference>
<dbReference type="Pfam" id="PF05494">
    <property type="entry name" value="MlaC"/>
    <property type="match status" value="1"/>
</dbReference>
<organism evidence="2 3">
    <name type="scientific">Ferrimonas balearica (strain DSM 9799 / CCM 4581 / KCTC 23876 / PAT)</name>
    <dbReference type="NCBI Taxonomy" id="550540"/>
    <lineage>
        <taxon>Bacteria</taxon>
        <taxon>Pseudomonadati</taxon>
        <taxon>Pseudomonadota</taxon>
        <taxon>Gammaproteobacteria</taxon>
        <taxon>Alteromonadales</taxon>
        <taxon>Ferrimonadaceae</taxon>
        <taxon>Ferrimonas</taxon>
    </lineage>
</organism>
<dbReference type="STRING" id="550540.Fbal_3432"/>
<accession>E1SMC1</accession>
<dbReference type="EMBL" id="CP002209">
    <property type="protein sequence ID" value="ADN77630.1"/>
    <property type="molecule type" value="Genomic_DNA"/>
</dbReference>
<dbReference type="PANTHER" id="PTHR36573">
    <property type="entry name" value="INTERMEMBRANE PHOSPHOLIPID TRANSPORT SYSTEM BINDING PROTEIN MLAC"/>
    <property type="match status" value="1"/>
</dbReference>
<evidence type="ECO:0000313" key="2">
    <source>
        <dbReference type="EMBL" id="ADN77630.1"/>
    </source>
</evidence>
<name>E1SMC1_FERBD</name>
<proteinExistence type="predicted"/>
<gene>
    <name evidence="2" type="ordered locus">Fbal_3432</name>
</gene>
<dbReference type="Proteomes" id="UP000006683">
    <property type="component" value="Chromosome"/>
</dbReference>
<keyword evidence="1" id="KW-0732">Signal</keyword>
<dbReference type="InterPro" id="IPR008869">
    <property type="entry name" value="MlaC/ttg2D"/>
</dbReference>
<feature type="chain" id="PRO_5003150956" evidence="1">
    <location>
        <begin position="20"/>
        <end position="212"/>
    </location>
</feature>
<dbReference type="RefSeq" id="WP_013346936.1">
    <property type="nucleotide sequence ID" value="NC_014541.1"/>
</dbReference>
<dbReference type="PIRSF" id="PIRSF004649">
    <property type="entry name" value="MlaC"/>
    <property type="match status" value="1"/>
</dbReference>